<sequence>MSTTTDSPPARPRRDRRPVGPLVFLLVLALAALGVWWKVLSDEGARAEADEAACATAAEAPPSLDPGTVSVRVFNATDRAGLANEVAAQLQQRGFVVDEIANDSSDREVTGTGEVRHGPRGSEAARFLALFLPGAGSFQDTRADARVDLVVGPDFTELTPPDQVASTLSPIASAEAACSEPV</sequence>
<feature type="domain" description="LytR/CpsA/Psr regulator C-terminal" evidence="1">
    <location>
        <begin position="68"/>
        <end position="155"/>
    </location>
</feature>
<dbReference type="Pfam" id="PF13399">
    <property type="entry name" value="LytR_C"/>
    <property type="match status" value="1"/>
</dbReference>
<protein>
    <submittedName>
        <fullName evidence="2">LytR cell envelope-related transcriptional attenuator</fullName>
    </submittedName>
</protein>
<dbReference type="AlphaFoldDB" id="A0A1I5HIL5"/>
<name>A0A1I5HIL5_9ACTN</name>
<dbReference type="RefSeq" id="WP_075015038.1">
    <property type="nucleotide sequence ID" value="NZ_FOWE01000009.1"/>
</dbReference>
<evidence type="ECO:0000313" key="3">
    <source>
        <dbReference type="Proteomes" id="UP000183642"/>
    </source>
</evidence>
<dbReference type="EMBL" id="FOWE01000009">
    <property type="protein sequence ID" value="SFO47989.1"/>
    <property type="molecule type" value="Genomic_DNA"/>
</dbReference>
<dbReference type="Gene3D" id="3.30.70.2390">
    <property type="match status" value="1"/>
</dbReference>
<keyword evidence="3" id="KW-1185">Reference proteome</keyword>
<reference evidence="3" key="1">
    <citation type="submission" date="2016-10" db="EMBL/GenBank/DDBJ databases">
        <authorList>
            <person name="Varghese N."/>
            <person name="Submissions S."/>
        </authorList>
    </citation>
    <scope>NUCLEOTIDE SEQUENCE [LARGE SCALE GENOMIC DNA]</scope>
    <source>
        <strain evidence="3">DSM 43161</strain>
    </source>
</reference>
<accession>A0A1I5HIL5</accession>
<gene>
    <name evidence="2" type="ORF">SAMN05660359_03762</name>
</gene>
<evidence type="ECO:0000259" key="1">
    <source>
        <dbReference type="Pfam" id="PF13399"/>
    </source>
</evidence>
<evidence type="ECO:0000313" key="2">
    <source>
        <dbReference type="EMBL" id="SFO47989.1"/>
    </source>
</evidence>
<organism evidence="2 3">
    <name type="scientific">Geodermatophilus obscurus</name>
    <dbReference type="NCBI Taxonomy" id="1861"/>
    <lineage>
        <taxon>Bacteria</taxon>
        <taxon>Bacillati</taxon>
        <taxon>Actinomycetota</taxon>
        <taxon>Actinomycetes</taxon>
        <taxon>Geodermatophilales</taxon>
        <taxon>Geodermatophilaceae</taxon>
        <taxon>Geodermatophilus</taxon>
    </lineage>
</organism>
<dbReference type="Proteomes" id="UP000183642">
    <property type="component" value="Unassembled WGS sequence"/>
</dbReference>
<proteinExistence type="predicted"/>
<dbReference type="OrthoDB" id="4864198at2"/>
<dbReference type="InterPro" id="IPR027381">
    <property type="entry name" value="LytR/CpsA/Psr_C"/>
</dbReference>